<dbReference type="Pfam" id="PF17820">
    <property type="entry name" value="PDZ_6"/>
    <property type="match status" value="1"/>
</dbReference>
<proteinExistence type="predicted"/>
<dbReference type="Gene3D" id="3.30.750.170">
    <property type="match status" value="1"/>
</dbReference>
<protein>
    <submittedName>
        <fullName evidence="2">PDZ domain-containing protein</fullName>
    </submittedName>
</protein>
<dbReference type="InterPro" id="IPR036034">
    <property type="entry name" value="PDZ_sf"/>
</dbReference>
<reference evidence="2" key="1">
    <citation type="journal article" date="2021" name="PeerJ">
        <title>Extensive microbial diversity within the chicken gut microbiome revealed by metagenomics and culture.</title>
        <authorList>
            <person name="Gilroy R."/>
            <person name="Ravi A."/>
            <person name="Getino M."/>
            <person name="Pursley I."/>
            <person name="Horton D.L."/>
            <person name="Alikhan N.F."/>
            <person name="Baker D."/>
            <person name="Gharbi K."/>
            <person name="Hall N."/>
            <person name="Watson M."/>
            <person name="Adriaenssens E.M."/>
            <person name="Foster-Nyarko E."/>
            <person name="Jarju S."/>
            <person name="Secka A."/>
            <person name="Antonio M."/>
            <person name="Oren A."/>
            <person name="Chaudhuri R.R."/>
            <person name="La Ragione R."/>
            <person name="Hildebrand F."/>
            <person name="Pallen M.J."/>
        </authorList>
    </citation>
    <scope>NUCLEOTIDE SEQUENCE</scope>
    <source>
        <strain evidence="2">8470</strain>
    </source>
</reference>
<dbReference type="SUPFAM" id="SSF52096">
    <property type="entry name" value="ClpP/crotonase"/>
    <property type="match status" value="1"/>
</dbReference>
<sequence length="480" mass="52949">MRAIFNRLVLAGTVLAGLLSSCGEDRSGEYYALITTKTWIYNVMQENYLFYEDIPSEDELDFFDSPQDFLSSAASSKDKKNGVLFSHVDSIATGSRATSTYPCFGFEAALVRTTEGTNTMRILYVQPDSPAKEAGLKRGDWVIAVDGEEISQSSYYEDYIERPSGAHTFTLGKYNPYVEIPDDGTAEDDYNYAEFDTIGVVQLPAPRYVEEQDVLEAKPIEVSSHNVLYILYNEFGENADAVESIFTQYAGQFSDIILDLRYNPGGYVSTSQVISTLLAPQSAMGQPFLNMTYNDKINKTETLLFDPSLLSTGTPAQYNNLYVITSGNTASASEIVINCLRPYINGRLIQVGAPTFGKNVAQQLFTDTNSPNIELWLTTTYLSNSQGYYEYYEDGLLPDFEIEENLGEDLGEFGTPGDSLLAPVFYHIANGSFPVTEVPGEGSSNTGSSLSSRNGHGSFAGKCKIIDNSINHRLKLNLLN</sequence>
<dbReference type="PROSITE" id="PS50106">
    <property type="entry name" value="PDZ"/>
    <property type="match status" value="1"/>
</dbReference>
<dbReference type="PANTHER" id="PTHR32060:SF30">
    <property type="entry name" value="CARBOXY-TERMINAL PROCESSING PROTEASE CTPA"/>
    <property type="match status" value="1"/>
</dbReference>
<dbReference type="EMBL" id="JAHLFJ010000078">
    <property type="protein sequence ID" value="MBU3856517.1"/>
    <property type="molecule type" value="Genomic_DNA"/>
</dbReference>
<dbReference type="GO" id="GO:0007165">
    <property type="term" value="P:signal transduction"/>
    <property type="evidence" value="ECO:0007669"/>
    <property type="project" value="TreeGrafter"/>
</dbReference>
<feature type="domain" description="PDZ" evidence="1">
    <location>
        <begin position="91"/>
        <end position="157"/>
    </location>
</feature>
<dbReference type="Pfam" id="PF18294">
    <property type="entry name" value="Pept_S41_N"/>
    <property type="match status" value="1"/>
</dbReference>
<dbReference type="GO" id="GO:0008236">
    <property type="term" value="F:serine-type peptidase activity"/>
    <property type="evidence" value="ECO:0007669"/>
    <property type="project" value="InterPro"/>
</dbReference>
<dbReference type="Pfam" id="PF03572">
    <property type="entry name" value="Peptidase_S41"/>
    <property type="match status" value="1"/>
</dbReference>
<dbReference type="SMART" id="SM00245">
    <property type="entry name" value="TSPc"/>
    <property type="match status" value="1"/>
</dbReference>
<accession>A0A948TN50</accession>
<dbReference type="InterPro" id="IPR005151">
    <property type="entry name" value="Tail-specific_protease"/>
</dbReference>
<dbReference type="SUPFAM" id="SSF50156">
    <property type="entry name" value="PDZ domain-like"/>
    <property type="match status" value="1"/>
</dbReference>
<dbReference type="GO" id="GO:0004175">
    <property type="term" value="F:endopeptidase activity"/>
    <property type="evidence" value="ECO:0007669"/>
    <property type="project" value="TreeGrafter"/>
</dbReference>
<dbReference type="GO" id="GO:0030288">
    <property type="term" value="C:outer membrane-bounded periplasmic space"/>
    <property type="evidence" value="ECO:0007669"/>
    <property type="project" value="TreeGrafter"/>
</dbReference>
<dbReference type="InterPro" id="IPR041613">
    <property type="entry name" value="Pept_S41_N"/>
</dbReference>
<evidence type="ECO:0000313" key="2">
    <source>
        <dbReference type="EMBL" id="MBU3856517.1"/>
    </source>
</evidence>
<comment type="caution">
    <text evidence="2">The sequence shown here is derived from an EMBL/GenBank/DDBJ whole genome shotgun (WGS) entry which is preliminary data.</text>
</comment>
<evidence type="ECO:0000313" key="3">
    <source>
        <dbReference type="Proteomes" id="UP000784286"/>
    </source>
</evidence>
<dbReference type="PANTHER" id="PTHR32060">
    <property type="entry name" value="TAIL-SPECIFIC PROTEASE"/>
    <property type="match status" value="1"/>
</dbReference>
<gene>
    <name evidence="2" type="ORF">H9928_08195</name>
</gene>
<dbReference type="InterPro" id="IPR041489">
    <property type="entry name" value="PDZ_6"/>
</dbReference>
<dbReference type="AlphaFoldDB" id="A0A948TN50"/>
<reference evidence="2" key="2">
    <citation type="submission" date="2021-04" db="EMBL/GenBank/DDBJ databases">
        <authorList>
            <person name="Gilroy R."/>
        </authorList>
    </citation>
    <scope>NUCLEOTIDE SEQUENCE</scope>
    <source>
        <strain evidence="2">8470</strain>
    </source>
</reference>
<dbReference type="Proteomes" id="UP000784286">
    <property type="component" value="Unassembled WGS sequence"/>
</dbReference>
<dbReference type="PROSITE" id="PS51257">
    <property type="entry name" value="PROKAR_LIPOPROTEIN"/>
    <property type="match status" value="1"/>
</dbReference>
<name>A0A948TN50_9BACT</name>
<dbReference type="CDD" id="cd07561">
    <property type="entry name" value="Peptidase_S41_CPP_like"/>
    <property type="match status" value="1"/>
</dbReference>
<dbReference type="InterPro" id="IPR001478">
    <property type="entry name" value="PDZ"/>
</dbReference>
<dbReference type="GO" id="GO:0006508">
    <property type="term" value="P:proteolysis"/>
    <property type="evidence" value="ECO:0007669"/>
    <property type="project" value="InterPro"/>
</dbReference>
<dbReference type="Gene3D" id="2.30.42.10">
    <property type="match status" value="1"/>
</dbReference>
<dbReference type="InterPro" id="IPR029045">
    <property type="entry name" value="ClpP/crotonase-like_dom_sf"/>
</dbReference>
<evidence type="ECO:0000259" key="1">
    <source>
        <dbReference type="PROSITE" id="PS50106"/>
    </source>
</evidence>
<organism evidence="2 3">
    <name type="scientific">Candidatus Phocaeicola excrementipullorum</name>
    <dbReference type="NCBI Taxonomy" id="2838731"/>
    <lineage>
        <taxon>Bacteria</taxon>
        <taxon>Pseudomonadati</taxon>
        <taxon>Bacteroidota</taxon>
        <taxon>Bacteroidia</taxon>
        <taxon>Bacteroidales</taxon>
        <taxon>Bacteroidaceae</taxon>
        <taxon>Phocaeicola</taxon>
    </lineage>
</organism>
<dbReference type="Gene3D" id="3.90.226.10">
    <property type="entry name" value="2-enoyl-CoA Hydratase, Chain A, domain 1"/>
    <property type="match status" value="1"/>
</dbReference>